<organism evidence="2 3">
    <name type="scientific">Dyadobacter jiangsuensis</name>
    <dbReference type="NCBI Taxonomy" id="1591085"/>
    <lineage>
        <taxon>Bacteria</taxon>
        <taxon>Pseudomonadati</taxon>
        <taxon>Bacteroidota</taxon>
        <taxon>Cytophagia</taxon>
        <taxon>Cytophagales</taxon>
        <taxon>Spirosomataceae</taxon>
        <taxon>Dyadobacter</taxon>
    </lineage>
</organism>
<dbReference type="Pfam" id="PF18480">
    <property type="entry name" value="DUF5615"/>
    <property type="match status" value="1"/>
</dbReference>
<dbReference type="EMBL" id="PYAS01000006">
    <property type="protein sequence ID" value="PSL28482.1"/>
    <property type="molecule type" value="Genomic_DNA"/>
</dbReference>
<sequence length="133" mass="15525">MPRCWYQVVLSTKLRNELPLRRSIPIKLSKFLQSKGHSARHVNQLPAKWHTNDSEICAIADQNQWIVISKDEDFRASFLLRRTPRKLIRVSLGNISNDALIELFSEHLALIGDIDKNQFFYLELGKINTLYTF</sequence>
<dbReference type="InterPro" id="IPR041049">
    <property type="entry name" value="DUF5615"/>
</dbReference>
<evidence type="ECO:0000313" key="2">
    <source>
        <dbReference type="EMBL" id="PSL28482.1"/>
    </source>
</evidence>
<accession>A0A2P8G3B5</accession>
<evidence type="ECO:0000313" key="3">
    <source>
        <dbReference type="Proteomes" id="UP000241964"/>
    </source>
</evidence>
<protein>
    <submittedName>
        <fullName evidence="2">Putative nuclease of predicted toxin-antitoxin system</fullName>
    </submittedName>
</protein>
<dbReference type="Proteomes" id="UP000241964">
    <property type="component" value="Unassembled WGS sequence"/>
</dbReference>
<proteinExistence type="predicted"/>
<gene>
    <name evidence="2" type="ORF">CLV60_10685</name>
</gene>
<reference evidence="2 3" key="1">
    <citation type="submission" date="2018-03" db="EMBL/GenBank/DDBJ databases">
        <title>Genomic Encyclopedia of Archaeal and Bacterial Type Strains, Phase II (KMG-II): from individual species to whole genera.</title>
        <authorList>
            <person name="Goeker M."/>
        </authorList>
    </citation>
    <scope>NUCLEOTIDE SEQUENCE [LARGE SCALE GENOMIC DNA]</scope>
    <source>
        <strain evidence="2 3">DSM 29057</strain>
    </source>
</reference>
<feature type="domain" description="DUF5615" evidence="1">
    <location>
        <begin position="24"/>
        <end position="123"/>
    </location>
</feature>
<dbReference type="RefSeq" id="WP_229210963.1">
    <property type="nucleotide sequence ID" value="NZ_PYAS01000006.1"/>
</dbReference>
<name>A0A2P8G3B5_9BACT</name>
<evidence type="ECO:0000259" key="1">
    <source>
        <dbReference type="Pfam" id="PF18480"/>
    </source>
</evidence>
<dbReference type="AlphaFoldDB" id="A0A2P8G3B5"/>
<keyword evidence="3" id="KW-1185">Reference proteome</keyword>
<comment type="caution">
    <text evidence="2">The sequence shown here is derived from an EMBL/GenBank/DDBJ whole genome shotgun (WGS) entry which is preliminary data.</text>
</comment>